<name>A0A544VX08_9MYCO</name>
<feature type="transmembrane region" description="Helical" evidence="1">
    <location>
        <begin position="82"/>
        <end position="112"/>
    </location>
</feature>
<gene>
    <name evidence="2" type="ORF">D8S82_21830</name>
</gene>
<keyword evidence="1" id="KW-0812">Transmembrane</keyword>
<feature type="transmembrane region" description="Helical" evidence="1">
    <location>
        <begin position="59"/>
        <end position="76"/>
    </location>
</feature>
<organism evidence="2 3">
    <name type="scientific">Mycolicibacterium hodleri</name>
    <dbReference type="NCBI Taxonomy" id="49897"/>
    <lineage>
        <taxon>Bacteria</taxon>
        <taxon>Bacillati</taxon>
        <taxon>Actinomycetota</taxon>
        <taxon>Actinomycetes</taxon>
        <taxon>Mycobacteriales</taxon>
        <taxon>Mycobacteriaceae</taxon>
        <taxon>Mycolicibacterium</taxon>
    </lineage>
</organism>
<evidence type="ECO:0000313" key="2">
    <source>
        <dbReference type="EMBL" id="TQR84525.1"/>
    </source>
</evidence>
<reference evidence="2 3" key="1">
    <citation type="submission" date="2018-10" db="EMBL/GenBank/DDBJ databases">
        <title>Draft genome of Mycobacterium hodleri strain B.</title>
        <authorList>
            <person name="Amande T.J."/>
            <person name="Mcgenity T.J."/>
        </authorList>
    </citation>
    <scope>NUCLEOTIDE SEQUENCE [LARGE SCALE GENOMIC DNA]</scope>
    <source>
        <strain evidence="2 3">B</strain>
    </source>
</reference>
<dbReference type="AlphaFoldDB" id="A0A544VX08"/>
<dbReference type="Proteomes" id="UP000315759">
    <property type="component" value="Unassembled WGS sequence"/>
</dbReference>
<comment type="caution">
    <text evidence="2">The sequence shown here is derived from an EMBL/GenBank/DDBJ whole genome shotgun (WGS) entry which is preliminary data.</text>
</comment>
<keyword evidence="1" id="KW-0472">Membrane</keyword>
<evidence type="ECO:0000256" key="1">
    <source>
        <dbReference type="SAM" id="Phobius"/>
    </source>
</evidence>
<dbReference type="EMBL" id="VIFX01000030">
    <property type="protein sequence ID" value="TQR84525.1"/>
    <property type="molecule type" value="Genomic_DNA"/>
</dbReference>
<proteinExistence type="predicted"/>
<dbReference type="RefSeq" id="WP_142554100.1">
    <property type="nucleotide sequence ID" value="NZ_VIFX01000030.1"/>
</dbReference>
<accession>A0A544VX08</accession>
<keyword evidence="3" id="KW-1185">Reference proteome</keyword>
<evidence type="ECO:0000313" key="3">
    <source>
        <dbReference type="Proteomes" id="UP000315759"/>
    </source>
</evidence>
<protein>
    <submittedName>
        <fullName evidence="2">Uncharacterized protein</fullName>
    </submittedName>
</protein>
<sequence>MSSTAVDPDGVEWSVRRRWYPWRRALSLRDLWSSTPGGKKTETEADKTEPEESTLPKNFLLKAFFIVAAAIVWVVYSIGKLLFYTAVVVLFLVGSIVELAVALVVMPITLLLRVVGRSRWPVEIGRLGEHVLTRHAEDFAAAGELRDGLIADIGRGVLPVVEKVSSADSK</sequence>
<keyword evidence="1" id="KW-1133">Transmembrane helix</keyword>